<dbReference type="STRING" id="1220188.A0A4S3J851"/>
<dbReference type="Pfam" id="PF00172">
    <property type="entry name" value="Zn_clus"/>
    <property type="match status" value="1"/>
</dbReference>
<keyword evidence="10" id="KW-1185">Reference proteome</keyword>
<dbReference type="PANTHER" id="PTHR47256">
    <property type="entry name" value="ZN(II)2CYS6 TRANSCRIPTION FACTOR (EUROFUNG)-RELATED"/>
    <property type="match status" value="1"/>
</dbReference>
<dbReference type="GeneID" id="54332962"/>
<dbReference type="GO" id="GO:0009893">
    <property type="term" value="P:positive regulation of metabolic process"/>
    <property type="evidence" value="ECO:0007669"/>
    <property type="project" value="UniProtKB-ARBA"/>
</dbReference>
<dbReference type="Gene3D" id="4.10.240.10">
    <property type="entry name" value="Zn(2)-C6 fungal-type DNA-binding domain"/>
    <property type="match status" value="1"/>
</dbReference>
<reference evidence="8 11" key="2">
    <citation type="submission" date="2019-08" db="EMBL/GenBank/DDBJ databases">
        <title>The genome sequence of a newly discovered highly antifungal drug resistant Aspergillus species, Aspergillus tanneri NIH 1004.</title>
        <authorList>
            <person name="Mounaud S."/>
            <person name="Singh I."/>
            <person name="Joardar V."/>
            <person name="Pakala S."/>
            <person name="Pakala S."/>
            <person name="Venepally P."/>
            <person name="Chung J.K."/>
            <person name="Losada L."/>
            <person name="Nierman W.C."/>
        </authorList>
    </citation>
    <scope>NUCLEOTIDE SEQUENCE [LARGE SCALE GENOMIC DNA]</scope>
    <source>
        <strain evidence="8 11">NIH1004</strain>
    </source>
</reference>
<name>A0A4S3J851_9EURO</name>
<dbReference type="SMART" id="SM00066">
    <property type="entry name" value="GAL4"/>
    <property type="match status" value="1"/>
</dbReference>
<organism evidence="9 10">
    <name type="scientific">Aspergillus tanneri</name>
    <dbReference type="NCBI Taxonomy" id="1220188"/>
    <lineage>
        <taxon>Eukaryota</taxon>
        <taxon>Fungi</taxon>
        <taxon>Dikarya</taxon>
        <taxon>Ascomycota</taxon>
        <taxon>Pezizomycotina</taxon>
        <taxon>Eurotiomycetes</taxon>
        <taxon>Eurotiomycetidae</taxon>
        <taxon>Eurotiales</taxon>
        <taxon>Aspergillaceae</taxon>
        <taxon>Aspergillus</taxon>
        <taxon>Aspergillus subgen. Circumdati</taxon>
    </lineage>
</organism>
<evidence type="ECO:0000313" key="9">
    <source>
        <dbReference type="EMBL" id="THC91012.1"/>
    </source>
</evidence>
<dbReference type="GO" id="GO:0000981">
    <property type="term" value="F:DNA-binding transcription factor activity, RNA polymerase II-specific"/>
    <property type="evidence" value="ECO:0007669"/>
    <property type="project" value="InterPro"/>
</dbReference>
<dbReference type="InterPro" id="IPR001138">
    <property type="entry name" value="Zn2Cys6_DnaBD"/>
</dbReference>
<dbReference type="InterPro" id="IPR036864">
    <property type="entry name" value="Zn2-C6_fun-type_DNA-bd_sf"/>
</dbReference>
<accession>A0A4S3J851</accession>
<feature type="region of interest" description="Disordered" evidence="6">
    <location>
        <begin position="142"/>
        <end position="165"/>
    </location>
</feature>
<evidence type="ECO:0000313" key="10">
    <source>
        <dbReference type="Proteomes" id="UP000308092"/>
    </source>
</evidence>
<dbReference type="InterPro" id="IPR007219">
    <property type="entry name" value="XnlR_reg_dom"/>
</dbReference>
<evidence type="ECO:0000256" key="4">
    <source>
        <dbReference type="ARBA" id="ARBA00023163"/>
    </source>
</evidence>
<feature type="compositionally biased region" description="Low complexity" evidence="6">
    <location>
        <begin position="1"/>
        <end position="11"/>
    </location>
</feature>
<reference evidence="9 10" key="1">
    <citation type="submission" date="2019-03" db="EMBL/GenBank/DDBJ databases">
        <title>The genome sequence of a newly discovered highly antifungal drug resistant Aspergillus species, Aspergillus tanneri NIH 1004.</title>
        <authorList>
            <person name="Mounaud S."/>
            <person name="Singh I."/>
            <person name="Joardar V."/>
            <person name="Pakala S."/>
            <person name="Pakala S."/>
            <person name="Venepally P."/>
            <person name="Hoover J."/>
            <person name="Nierman W."/>
            <person name="Chung J."/>
            <person name="Losada L."/>
        </authorList>
    </citation>
    <scope>NUCLEOTIDE SEQUENCE [LARGE SCALE GENOMIC DNA]</scope>
    <source>
        <strain evidence="9 10">NIH1004</strain>
    </source>
</reference>
<dbReference type="GO" id="GO:0008270">
    <property type="term" value="F:zinc ion binding"/>
    <property type="evidence" value="ECO:0007669"/>
    <property type="project" value="InterPro"/>
</dbReference>
<dbReference type="EMBL" id="QUQM01000005">
    <property type="protein sequence ID" value="KAA8643491.1"/>
    <property type="molecule type" value="Genomic_DNA"/>
</dbReference>
<dbReference type="VEuPathDB" id="FungiDB:EYZ11_009520"/>
<dbReference type="Pfam" id="PF04082">
    <property type="entry name" value="Fungal_trans"/>
    <property type="match status" value="1"/>
</dbReference>
<sequence length="663" mass="75609">MSNSQSSSRPLAPFPSPLPKSSSPDDVVPSRKHKTTACRACKQKKLKCRGDPPCEHCVANGLECHVDEMADMRRKFAMKRKLDRLEMASDVLLRLVSALRESDSTRVAQLLNLIRSNASFDEIQVFLKQKFSQYEIEGSPELREVQSQFSRPSDDDEDGPSQRSGRRVLDVNRLTDIPVYRVPAKPWTTVTDDDDLVSHLVSLWLTWSYPFFHWLDKDAFVCDMQAGNLHCRFCSPFLVNVILSEASYYSDYAEVYTIPNDAFSRGNQFYDEARRLLEEEEEEEGTVSLPTIQGLLILFIRLVLMGKDRMGWTYLDLATRSATEYAASRPAQPTDDSSLRGIESVANRTLWGTFCIASTSAVSLMKHIDVHPPRQPRVHIRHGDPRDVWSPYPKHDEPVPGHHNCVFDRWCDLSCITIRFSRAFHGVRDRLPQSSMVSIVNDIYQQLQGWHANLPECLQAETAIVPHVLSIHLFYHTTVLQIFGFLRFNGATTPLDPDTAGCARTICLSTARRIAYLLGIHRDKWGIDRMSPSTVQWITVSLFTLLEALDTPENRNAFVELCIIAQAFSRRFTLAKGLLRMIQLSANQQQVRLPEETSALFTDFESHSWRNSDAQEFSSFYPHYLSVIQQGSARQADVAMDSFLEKWDHFGLGDKHENDRNDL</sequence>
<evidence type="ECO:0000256" key="3">
    <source>
        <dbReference type="ARBA" id="ARBA00023125"/>
    </source>
</evidence>
<evidence type="ECO:0000313" key="8">
    <source>
        <dbReference type="EMBL" id="KAA8643491.1"/>
    </source>
</evidence>
<evidence type="ECO:0000256" key="1">
    <source>
        <dbReference type="ARBA" id="ARBA00022723"/>
    </source>
</evidence>
<dbReference type="RefSeq" id="XP_033422853.1">
    <property type="nucleotide sequence ID" value="XM_033574835.1"/>
</dbReference>
<feature type="domain" description="Zn(2)-C6 fungal-type" evidence="7">
    <location>
        <begin position="37"/>
        <end position="66"/>
    </location>
</feature>
<evidence type="ECO:0000259" key="7">
    <source>
        <dbReference type="PROSITE" id="PS50048"/>
    </source>
</evidence>
<keyword evidence="4" id="KW-0804">Transcription</keyword>
<keyword evidence="5" id="KW-0539">Nucleus</keyword>
<dbReference type="PROSITE" id="PS50048">
    <property type="entry name" value="ZN2_CY6_FUNGAL_2"/>
    <property type="match status" value="1"/>
</dbReference>
<dbReference type="PROSITE" id="PS00463">
    <property type="entry name" value="ZN2_CY6_FUNGAL_1"/>
    <property type="match status" value="1"/>
</dbReference>
<proteinExistence type="predicted"/>
<dbReference type="Proteomes" id="UP000324241">
    <property type="component" value="Unassembled WGS sequence"/>
</dbReference>
<evidence type="ECO:0000256" key="6">
    <source>
        <dbReference type="SAM" id="MobiDB-lite"/>
    </source>
</evidence>
<dbReference type="Proteomes" id="UP000308092">
    <property type="component" value="Unassembled WGS sequence"/>
</dbReference>
<dbReference type="GO" id="GO:0006351">
    <property type="term" value="P:DNA-templated transcription"/>
    <property type="evidence" value="ECO:0007669"/>
    <property type="project" value="InterPro"/>
</dbReference>
<dbReference type="InterPro" id="IPR053187">
    <property type="entry name" value="Notoamide_regulator"/>
</dbReference>
<evidence type="ECO:0000256" key="2">
    <source>
        <dbReference type="ARBA" id="ARBA00023015"/>
    </source>
</evidence>
<dbReference type="EMBL" id="SOSA01000456">
    <property type="protein sequence ID" value="THC91012.1"/>
    <property type="molecule type" value="Genomic_DNA"/>
</dbReference>
<feature type="region of interest" description="Disordered" evidence="6">
    <location>
        <begin position="1"/>
        <end position="34"/>
    </location>
</feature>
<evidence type="ECO:0000313" key="11">
    <source>
        <dbReference type="Proteomes" id="UP000324241"/>
    </source>
</evidence>
<keyword evidence="3" id="KW-0238">DNA-binding</keyword>
<dbReference type="GO" id="GO:0003677">
    <property type="term" value="F:DNA binding"/>
    <property type="evidence" value="ECO:0007669"/>
    <property type="project" value="UniProtKB-KW"/>
</dbReference>
<gene>
    <name evidence="8" type="ORF">ATNIH1004_010260</name>
    <name evidence="9" type="ORF">EYZ11_009520</name>
</gene>
<dbReference type="CDD" id="cd12148">
    <property type="entry name" value="fungal_TF_MHR"/>
    <property type="match status" value="1"/>
</dbReference>
<protein>
    <recommendedName>
        <fullName evidence="7">Zn(2)-C6 fungal-type domain-containing protein</fullName>
    </recommendedName>
</protein>
<dbReference type="CDD" id="cd00067">
    <property type="entry name" value="GAL4"/>
    <property type="match status" value="1"/>
</dbReference>
<dbReference type="SUPFAM" id="SSF57701">
    <property type="entry name" value="Zn2/Cys6 DNA-binding domain"/>
    <property type="match status" value="1"/>
</dbReference>
<keyword evidence="1" id="KW-0479">Metal-binding</keyword>
<dbReference type="AlphaFoldDB" id="A0A4S3J851"/>
<dbReference type="PANTHER" id="PTHR47256:SF4">
    <property type="entry name" value="ZN(II)2CYS6 TRANSCRIPTION FACTOR (EUROFUNG)"/>
    <property type="match status" value="1"/>
</dbReference>
<evidence type="ECO:0000256" key="5">
    <source>
        <dbReference type="ARBA" id="ARBA00023242"/>
    </source>
</evidence>
<dbReference type="OrthoDB" id="2593732at2759"/>
<keyword evidence="2" id="KW-0805">Transcription regulation</keyword>
<comment type="caution">
    <text evidence="9">The sequence shown here is derived from an EMBL/GenBank/DDBJ whole genome shotgun (WGS) entry which is preliminary data.</text>
</comment>